<accession>A0A3P6TU66</accession>
<dbReference type="InterPro" id="IPR011990">
    <property type="entry name" value="TPR-like_helical_dom_sf"/>
</dbReference>
<sequence>MHSFDEDINKLFGLELYDDVITLYELSFTEQVLTKLQAATVVSMVAESYYQRDCFIKSQEAFYRAITLAKAVSKSLSKDLKFSEVELKYRLHRCLLKQRKREEAMGVLGSIVEEEMTPKDIEGIEV</sequence>
<reference evidence="1 2" key="1">
    <citation type="submission" date="2018-08" db="EMBL/GenBank/DDBJ databases">
        <authorList>
            <person name="Laetsch R D."/>
            <person name="Stevens L."/>
            <person name="Kumar S."/>
            <person name="Blaxter L. M."/>
        </authorList>
    </citation>
    <scope>NUCLEOTIDE SEQUENCE [LARGE SCALE GENOMIC DNA]</scope>
</reference>
<gene>
    <name evidence="1" type="ORF">NLS_LOCUS6883</name>
</gene>
<keyword evidence="2" id="KW-1185">Reference proteome</keyword>
<proteinExistence type="predicted"/>
<dbReference type="AlphaFoldDB" id="A0A3P6TU66"/>
<dbReference type="OrthoDB" id="308440at2759"/>
<dbReference type="STRING" id="42156.A0A3P6TU66"/>
<evidence type="ECO:0000313" key="1">
    <source>
        <dbReference type="EMBL" id="VDK84935.1"/>
    </source>
</evidence>
<name>A0A3P6TU66_LITSI</name>
<protein>
    <submittedName>
        <fullName evidence="1">Uncharacterized protein</fullName>
    </submittedName>
</protein>
<dbReference type="Proteomes" id="UP000277928">
    <property type="component" value="Unassembled WGS sequence"/>
</dbReference>
<organism evidence="1 2">
    <name type="scientific">Litomosoides sigmodontis</name>
    <name type="common">Filarial nematode worm</name>
    <dbReference type="NCBI Taxonomy" id="42156"/>
    <lineage>
        <taxon>Eukaryota</taxon>
        <taxon>Metazoa</taxon>
        <taxon>Ecdysozoa</taxon>
        <taxon>Nematoda</taxon>
        <taxon>Chromadorea</taxon>
        <taxon>Rhabditida</taxon>
        <taxon>Spirurina</taxon>
        <taxon>Spiruromorpha</taxon>
        <taxon>Filarioidea</taxon>
        <taxon>Onchocercidae</taxon>
        <taxon>Litomosoides</taxon>
    </lineage>
</organism>
<dbReference type="EMBL" id="UYRX01000648">
    <property type="protein sequence ID" value="VDK84935.1"/>
    <property type="molecule type" value="Genomic_DNA"/>
</dbReference>
<dbReference type="Gene3D" id="1.25.40.10">
    <property type="entry name" value="Tetratricopeptide repeat domain"/>
    <property type="match status" value="1"/>
</dbReference>
<evidence type="ECO:0000313" key="2">
    <source>
        <dbReference type="Proteomes" id="UP000277928"/>
    </source>
</evidence>